<keyword evidence="4" id="KW-1185">Reference proteome</keyword>
<dbReference type="Gene3D" id="1.25.10.10">
    <property type="entry name" value="Leucine-rich Repeat Variant"/>
    <property type="match status" value="2"/>
</dbReference>
<sequence>MAVRDFGQKVDVCRRIKEVLKNYEEGSLLKEMVQNADDAGASVFDVLLDLRTHGSSELALPGTAAFQGPALVTHNDAVFADSDLESIQQIGGSQKAGSRSTKTGRFGVGFCSCYHATDLPSFLSRDFLVVLDPHCAHVSDNRSEPGKMLCFLEDPKTVASSRDTFEPYRVFGCSLQHSYPGTIFRLPLRTAEQAAASRISAQPFVGAPARGLLDAFLELLPELPLFLTHVHTVTVSVWEAGAAAPTLLRSLSTRDTKSGAPPQRSRVHELVAARSDLRSLTPSQSISQIDVRVSDSAASPSAARWLIVQGMGAGRALEICLDPACERYGLTPIPWAGVAARVMPIGLATEGRPYCLLPLPSATGLPVHVNGFFEVSSNRRDIWHGDDTIGGGRLRSEWNIALLQDVAAPCYVELLLYARSLLHGPAFYALWPSSKPAEPWGSLVAAMYRLVLDQPLLRCEADGGSWLSARSAIFADGGGFELPDAARELLLRRGMPLAVVPAPVQRLLAEAAEAAGRALSVASPEAVRAWLAGDRRLARESPTEGQRTRREGLELLRHCAKGLRGEGMAQLRGLRLVPLRSGGWARFGDASSPPLLLSASADDEGLLRPYPALAATRARPGAAPAFAELTLAERRAVRGFLAERRPAEESELTNADLVPFLRSLPIFELHRAAPPDGEAAPAPAGECVPLQRGVHCVAPPGVPESLLAGGRFVRSGSESERRLLRFLGVEQPARSAFFRSHVFGRLADLPAEARDGAMVSVLRELHALGSEDAGFVDSLRELRFVPTAGGSLHRASELFHPKVHAAAELLGVEGAYPAGVFSAPDLLSALERLGLRGEVTRGAVVQSARSVQELSASDGEAALRRARALLRYVDTHAATLLAPRPTRGKQRGSLMSMFGQSDATAREADMEVSTFGDELSSISWLPVLVDPPESYLPWDASQTSVVARSDAASVSPVALLIRLEAEHTEANALVLSLDDGDALKQLGSMHLVVQATHADAVARLLLPQTCPEVCFHALQILWRMFPHKGHSEDLGSKHLDTVLASLAIQRNDPNVQFAGSLYLGGFLLQDLMAERGAASDEQHDKAAAAALQQLQYLQAHPDIYVGEDGHGAWLQDLACAFAALSHARHAWIYKNAMAALLGYATSEAPAPDDREAALHILRLVDEGEVDEGGFLSSRGWLASHALPALGALLEGPADEEDQDNSQLMKMLRYLPRSSVASHAQALLGRLRAANVSVASAAGALRGLRLVGPLAGHGWLASKAGEVVIDFSKHSDTDVRDAAMDCFLMMSREPPAALQPLAARLLAQAVLKPPAGVRTRKAREVAQVDDTRRAYSLIVLSGLGTDFLLAQEASLVPLLADASATVRAAAVRAVGMLGTDFLLQQAASLVPLMADESVTVRAAAIQTVGRFGPGLLAHAPALCACLEDSWEAVRMQALLAICAFMAAWDEPTVAAVVRRLGDASEEVRLTAAQAISERAGGDLRVADPAGLEPHVDAIATRLGDQCALVRMWALETMMALLPPSALAAHTAAIEQCTTHEDKDVQAVAKQVVATIGGRRSPWPAIDQRGSGLADNDEHDDE</sequence>
<dbReference type="Pfam" id="PF13646">
    <property type="entry name" value="HEAT_2"/>
    <property type="match status" value="1"/>
</dbReference>
<protein>
    <recommendedName>
        <fullName evidence="2">Sacsin/Nov domain-containing protein</fullName>
    </recommendedName>
</protein>
<dbReference type="InterPro" id="IPR052972">
    <property type="entry name" value="Sacsin_chaperone_reg"/>
</dbReference>
<dbReference type="HOGENOM" id="CLU_245154_0_0_1"/>
<dbReference type="PANTHER" id="PTHR15600:SF42">
    <property type="entry name" value="SACSIN"/>
    <property type="match status" value="1"/>
</dbReference>
<proteinExistence type="predicted"/>
<name>A0A0D3JEI8_EMIH1</name>
<organism evidence="3 4">
    <name type="scientific">Emiliania huxleyi (strain CCMP1516)</name>
    <dbReference type="NCBI Taxonomy" id="280463"/>
    <lineage>
        <taxon>Eukaryota</taxon>
        <taxon>Haptista</taxon>
        <taxon>Haptophyta</taxon>
        <taxon>Prymnesiophyceae</taxon>
        <taxon>Isochrysidales</taxon>
        <taxon>Noelaerhabdaceae</taxon>
        <taxon>Emiliania</taxon>
    </lineage>
</organism>
<feature type="region of interest" description="Disordered" evidence="1">
    <location>
        <begin position="1558"/>
        <end position="1580"/>
    </location>
</feature>
<dbReference type="SUPFAM" id="SSF55874">
    <property type="entry name" value="ATPase domain of HSP90 chaperone/DNA topoisomerase II/histidine kinase"/>
    <property type="match status" value="1"/>
</dbReference>
<dbReference type="NCBIfam" id="NF047352">
    <property type="entry name" value="P_loop_sacsin"/>
    <property type="match status" value="1"/>
</dbReference>
<evidence type="ECO:0000313" key="3">
    <source>
        <dbReference type="EnsemblProtists" id="EOD21923"/>
    </source>
</evidence>
<dbReference type="SUPFAM" id="SSF48371">
    <property type="entry name" value="ARM repeat"/>
    <property type="match status" value="1"/>
</dbReference>
<dbReference type="InterPro" id="IPR011989">
    <property type="entry name" value="ARM-like"/>
</dbReference>
<dbReference type="STRING" id="2903.R1CGL6"/>
<evidence type="ECO:0000313" key="4">
    <source>
        <dbReference type="Proteomes" id="UP000013827"/>
    </source>
</evidence>
<evidence type="ECO:0000256" key="1">
    <source>
        <dbReference type="SAM" id="MobiDB-lite"/>
    </source>
</evidence>
<dbReference type="InterPro" id="IPR016024">
    <property type="entry name" value="ARM-type_fold"/>
</dbReference>
<dbReference type="PANTHER" id="PTHR15600">
    <property type="entry name" value="SACSIN"/>
    <property type="match status" value="1"/>
</dbReference>
<dbReference type="eggNOG" id="ENOG502QQPY">
    <property type="taxonomic scope" value="Eukaryota"/>
</dbReference>
<dbReference type="InterPro" id="IPR058210">
    <property type="entry name" value="SACS/Nov_dom"/>
</dbReference>
<dbReference type="Pfam" id="PF25794">
    <property type="entry name" value="SACS"/>
    <property type="match status" value="1"/>
</dbReference>
<dbReference type="PaxDb" id="2903-EOD21923"/>
<dbReference type="RefSeq" id="XP_005774352.1">
    <property type="nucleotide sequence ID" value="XM_005774295.1"/>
</dbReference>
<dbReference type="GeneID" id="17267463"/>
<evidence type="ECO:0000259" key="2">
    <source>
        <dbReference type="Pfam" id="PF25794"/>
    </source>
</evidence>
<feature type="domain" description="Sacsin/Nov" evidence="2">
    <location>
        <begin position="10"/>
        <end position="246"/>
    </location>
</feature>
<reference evidence="3" key="2">
    <citation type="submission" date="2024-10" db="UniProtKB">
        <authorList>
            <consortium name="EnsemblProtists"/>
        </authorList>
    </citation>
    <scope>IDENTIFICATION</scope>
</reference>
<dbReference type="GO" id="GO:0030544">
    <property type="term" value="F:Hsp70 protein binding"/>
    <property type="evidence" value="ECO:0007669"/>
    <property type="project" value="TreeGrafter"/>
</dbReference>
<dbReference type="KEGG" id="ehx:EMIHUDRAFT_116965"/>
<accession>A0A0D3JEI8</accession>
<dbReference type="EnsemblProtists" id="EOD21923">
    <property type="protein sequence ID" value="EOD21923"/>
    <property type="gene ID" value="EMIHUDRAFT_116965"/>
</dbReference>
<dbReference type="InterPro" id="IPR036890">
    <property type="entry name" value="HATPase_C_sf"/>
</dbReference>
<dbReference type="Proteomes" id="UP000013827">
    <property type="component" value="Unassembled WGS sequence"/>
</dbReference>
<reference evidence="4" key="1">
    <citation type="journal article" date="2013" name="Nature">
        <title>Pan genome of the phytoplankton Emiliania underpins its global distribution.</title>
        <authorList>
            <person name="Read B.A."/>
            <person name="Kegel J."/>
            <person name="Klute M.J."/>
            <person name="Kuo A."/>
            <person name="Lefebvre S.C."/>
            <person name="Maumus F."/>
            <person name="Mayer C."/>
            <person name="Miller J."/>
            <person name="Monier A."/>
            <person name="Salamov A."/>
            <person name="Young J."/>
            <person name="Aguilar M."/>
            <person name="Claverie J.M."/>
            <person name="Frickenhaus S."/>
            <person name="Gonzalez K."/>
            <person name="Herman E.K."/>
            <person name="Lin Y.C."/>
            <person name="Napier J."/>
            <person name="Ogata H."/>
            <person name="Sarno A.F."/>
            <person name="Shmutz J."/>
            <person name="Schroeder D."/>
            <person name="de Vargas C."/>
            <person name="Verret F."/>
            <person name="von Dassow P."/>
            <person name="Valentin K."/>
            <person name="Van de Peer Y."/>
            <person name="Wheeler G."/>
            <person name="Dacks J.B."/>
            <person name="Delwiche C.F."/>
            <person name="Dyhrman S.T."/>
            <person name="Glockner G."/>
            <person name="John U."/>
            <person name="Richards T."/>
            <person name="Worden A.Z."/>
            <person name="Zhang X."/>
            <person name="Grigoriev I.V."/>
            <person name="Allen A.E."/>
            <person name="Bidle K."/>
            <person name="Borodovsky M."/>
            <person name="Bowler C."/>
            <person name="Brownlee C."/>
            <person name="Cock J.M."/>
            <person name="Elias M."/>
            <person name="Gladyshev V.N."/>
            <person name="Groth M."/>
            <person name="Guda C."/>
            <person name="Hadaegh A."/>
            <person name="Iglesias-Rodriguez M.D."/>
            <person name="Jenkins J."/>
            <person name="Jones B.M."/>
            <person name="Lawson T."/>
            <person name="Leese F."/>
            <person name="Lindquist E."/>
            <person name="Lobanov A."/>
            <person name="Lomsadze A."/>
            <person name="Malik S.B."/>
            <person name="Marsh M.E."/>
            <person name="Mackinder L."/>
            <person name="Mock T."/>
            <person name="Mueller-Roeber B."/>
            <person name="Pagarete A."/>
            <person name="Parker M."/>
            <person name="Probert I."/>
            <person name="Quesneville H."/>
            <person name="Raines C."/>
            <person name="Rensing S.A."/>
            <person name="Riano-Pachon D.M."/>
            <person name="Richier S."/>
            <person name="Rokitta S."/>
            <person name="Shiraiwa Y."/>
            <person name="Soanes D.M."/>
            <person name="van der Giezen M."/>
            <person name="Wahlund T.M."/>
            <person name="Williams B."/>
            <person name="Wilson W."/>
            <person name="Wolfe G."/>
            <person name="Wurch L.L."/>
        </authorList>
    </citation>
    <scope>NUCLEOTIDE SEQUENCE</scope>
</reference>